<reference evidence="9" key="2">
    <citation type="journal article" date="2021" name="PeerJ">
        <title>Extensive microbial diversity within the chicken gut microbiome revealed by metagenomics and culture.</title>
        <authorList>
            <person name="Gilroy R."/>
            <person name="Ravi A."/>
            <person name="Getino M."/>
            <person name="Pursley I."/>
            <person name="Horton D.L."/>
            <person name="Alikhan N.F."/>
            <person name="Baker D."/>
            <person name="Gharbi K."/>
            <person name="Hall N."/>
            <person name="Watson M."/>
            <person name="Adriaenssens E.M."/>
            <person name="Foster-Nyarko E."/>
            <person name="Jarju S."/>
            <person name="Secka A."/>
            <person name="Antonio M."/>
            <person name="Oren A."/>
            <person name="Chaudhuri R.R."/>
            <person name="La Ragione R."/>
            <person name="Hildebrand F."/>
            <person name="Pallen M.J."/>
        </authorList>
    </citation>
    <scope>NUCLEOTIDE SEQUENCE</scope>
    <source>
        <strain evidence="9">ChiHjej10B9-9673</strain>
    </source>
</reference>
<feature type="domain" description="Glycine transporter" evidence="8">
    <location>
        <begin position="7"/>
        <end position="81"/>
    </location>
</feature>
<evidence type="ECO:0000256" key="1">
    <source>
        <dbReference type="ARBA" id="ARBA00004651"/>
    </source>
</evidence>
<evidence type="ECO:0000313" key="10">
    <source>
        <dbReference type="Proteomes" id="UP000824001"/>
    </source>
</evidence>
<feature type="transmembrane region" description="Helical" evidence="7">
    <location>
        <begin position="179"/>
        <end position="198"/>
    </location>
</feature>
<evidence type="ECO:0000259" key="8">
    <source>
        <dbReference type="Pfam" id="PF03458"/>
    </source>
</evidence>
<keyword evidence="5 7" id="KW-1133">Transmembrane helix</keyword>
<feature type="transmembrane region" description="Helical" evidence="7">
    <location>
        <begin position="93"/>
        <end position="117"/>
    </location>
</feature>
<dbReference type="Proteomes" id="UP000824001">
    <property type="component" value="Unassembled WGS sequence"/>
</dbReference>
<dbReference type="AlphaFoldDB" id="A0A9D1FBK0"/>
<dbReference type="InterPro" id="IPR005115">
    <property type="entry name" value="Gly_transporter"/>
</dbReference>
<evidence type="ECO:0000313" key="9">
    <source>
        <dbReference type="EMBL" id="HIS65954.1"/>
    </source>
</evidence>
<evidence type="ECO:0000256" key="5">
    <source>
        <dbReference type="ARBA" id="ARBA00022989"/>
    </source>
</evidence>
<dbReference type="PANTHER" id="PTHR30506">
    <property type="entry name" value="INNER MEMBRANE PROTEIN"/>
    <property type="match status" value="1"/>
</dbReference>
<dbReference type="GO" id="GO:0005886">
    <property type="term" value="C:plasma membrane"/>
    <property type="evidence" value="ECO:0007669"/>
    <property type="project" value="UniProtKB-SubCell"/>
</dbReference>
<comment type="subcellular location">
    <subcellularLocation>
        <location evidence="1">Cell membrane</location>
        <topology evidence="1">Multi-pass membrane protein</topology>
    </subcellularLocation>
</comment>
<keyword evidence="4 7" id="KW-0812">Transmembrane</keyword>
<protein>
    <submittedName>
        <fullName evidence="9">TRIC cation channel family protein</fullName>
    </submittedName>
</protein>
<evidence type="ECO:0000256" key="7">
    <source>
        <dbReference type="SAM" id="Phobius"/>
    </source>
</evidence>
<dbReference type="EMBL" id="DVJK01000004">
    <property type="protein sequence ID" value="HIS65954.1"/>
    <property type="molecule type" value="Genomic_DNA"/>
</dbReference>
<comment type="caution">
    <text evidence="9">The sequence shown here is derived from an EMBL/GenBank/DDBJ whole genome shotgun (WGS) entry which is preliminary data.</text>
</comment>
<name>A0A9D1FBK0_9FIRM</name>
<feature type="transmembrane region" description="Helical" evidence="7">
    <location>
        <begin position="32"/>
        <end position="52"/>
    </location>
</feature>
<keyword evidence="3" id="KW-1003">Cell membrane</keyword>
<feature type="transmembrane region" description="Helical" evidence="7">
    <location>
        <begin position="123"/>
        <end position="144"/>
    </location>
</feature>
<organism evidence="9 10">
    <name type="scientific">Candidatus Scatomorpha merdipullorum</name>
    <dbReference type="NCBI Taxonomy" id="2840927"/>
    <lineage>
        <taxon>Bacteria</taxon>
        <taxon>Bacillati</taxon>
        <taxon>Bacillota</taxon>
        <taxon>Clostridia</taxon>
        <taxon>Eubacteriales</taxon>
        <taxon>Candidatus Scatomorpha</taxon>
    </lineage>
</organism>
<feature type="transmembrane region" description="Helical" evidence="7">
    <location>
        <begin position="156"/>
        <end position="173"/>
    </location>
</feature>
<dbReference type="PANTHER" id="PTHR30506:SF3">
    <property type="entry name" value="UPF0126 INNER MEMBRANE PROTEIN YADS-RELATED"/>
    <property type="match status" value="1"/>
</dbReference>
<comment type="similarity">
    <text evidence="2">Belongs to the UPF0126 family.</text>
</comment>
<reference evidence="9" key="1">
    <citation type="submission" date="2020-10" db="EMBL/GenBank/DDBJ databases">
        <authorList>
            <person name="Gilroy R."/>
        </authorList>
    </citation>
    <scope>NUCLEOTIDE SEQUENCE</scope>
    <source>
        <strain evidence="9">ChiHjej10B9-9673</strain>
    </source>
</reference>
<dbReference type="Pfam" id="PF03458">
    <property type="entry name" value="Gly_transporter"/>
    <property type="match status" value="2"/>
</dbReference>
<accession>A0A9D1FBK0</accession>
<evidence type="ECO:0000256" key="4">
    <source>
        <dbReference type="ARBA" id="ARBA00022692"/>
    </source>
</evidence>
<proteinExistence type="inferred from homology"/>
<evidence type="ECO:0000256" key="6">
    <source>
        <dbReference type="ARBA" id="ARBA00023136"/>
    </source>
</evidence>
<evidence type="ECO:0000256" key="2">
    <source>
        <dbReference type="ARBA" id="ARBA00008193"/>
    </source>
</evidence>
<feature type="domain" description="Glycine transporter" evidence="8">
    <location>
        <begin position="99"/>
        <end position="172"/>
    </location>
</feature>
<keyword evidence="6 7" id="KW-0472">Membrane</keyword>
<evidence type="ECO:0000256" key="3">
    <source>
        <dbReference type="ARBA" id="ARBA00022475"/>
    </source>
</evidence>
<sequence length="217" mass="22368">MDTVLLAFEIIGTAAFAVSGAFTAVRRDMDVFGVMILGLTTAVGGGVIRDLILGLTPPRTFQHPIYAAISLAAAVIVFLIARRGWTEKRSGPYAVAMLVMDSLGLGAFTVSGMGAALDAGQDGVFLLVFVGVVTGVGGGVLRDIMSGETPLIFRKHVYASASIFGALLCAALLGVNETLALTLGMAATVVIRLLAAAFRWNLPHAGRGAGSGNEEES</sequence>
<feature type="transmembrane region" description="Helical" evidence="7">
    <location>
        <begin position="6"/>
        <end position="25"/>
    </location>
</feature>
<feature type="transmembrane region" description="Helical" evidence="7">
    <location>
        <begin position="64"/>
        <end position="81"/>
    </location>
</feature>
<gene>
    <name evidence="9" type="ORF">IAC18_00190</name>
</gene>